<gene>
    <name evidence="2" type="ORF">ANN_03311</name>
</gene>
<accession>A0ABQ8U1H7</accession>
<protein>
    <submittedName>
        <fullName evidence="2">Uncharacterized protein</fullName>
    </submittedName>
</protein>
<feature type="region of interest" description="Disordered" evidence="1">
    <location>
        <begin position="43"/>
        <end position="69"/>
    </location>
</feature>
<dbReference type="Proteomes" id="UP001148838">
    <property type="component" value="Unassembled WGS sequence"/>
</dbReference>
<reference evidence="2 3" key="1">
    <citation type="journal article" date="2022" name="Allergy">
        <title>Genome assembly and annotation of Periplaneta americana reveal a comprehensive cockroach allergen profile.</title>
        <authorList>
            <person name="Wang L."/>
            <person name="Xiong Q."/>
            <person name="Saelim N."/>
            <person name="Wang L."/>
            <person name="Nong W."/>
            <person name="Wan A.T."/>
            <person name="Shi M."/>
            <person name="Liu X."/>
            <person name="Cao Q."/>
            <person name="Hui J.H.L."/>
            <person name="Sookrung N."/>
            <person name="Leung T.F."/>
            <person name="Tungtrongchitr A."/>
            <person name="Tsui S.K.W."/>
        </authorList>
    </citation>
    <scope>NUCLEOTIDE SEQUENCE [LARGE SCALE GENOMIC DNA]</scope>
    <source>
        <strain evidence="2">PWHHKU_190912</strain>
    </source>
</reference>
<comment type="caution">
    <text evidence="2">The sequence shown here is derived from an EMBL/GenBank/DDBJ whole genome shotgun (WGS) entry which is preliminary data.</text>
</comment>
<evidence type="ECO:0000256" key="1">
    <source>
        <dbReference type="SAM" id="MobiDB-lite"/>
    </source>
</evidence>
<feature type="region of interest" description="Disordered" evidence="1">
    <location>
        <begin position="95"/>
        <end position="114"/>
    </location>
</feature>
<evidence type="ECO:0000313" key="2">
    <source>
        <dbReference type="EMBL" id="KAJ4451833.1"/>
    </source>
</evidence>
<feature type="compositionally biased region" description="Polar residues" evidence="1">
    <location>
        <begin position="53"/>
        <end position="66"/>
    </location>
</feature>
<name>A0ABQ8U1H7_PERAM</name>
<keyword evidence="3" id="KW-1185">Reference proteome</keyword>
<feature type="compositionally biased region" description="Polar residues" evidence="1">
    <location>
        <begin position="100"/>
        <end position="114"/>
    </location>
</feature>
<proteinExistence type="predicted"/>
<evidence type="ECO:0000313" key="3">
    <source>
        <dbReference type="Proteomes" id="UP001148838"/>
    </source>
</evidence>
<organism evidence="2 3">
    <name type="scientific">Periplaneta americana</name>
    <name type="common">American cockroach</name>
    <name type="synonym">Blatta americana</name>
    <dbReference type="NCBI Taxonomy" id="6978"/>
    <lineage>
        <taxon>Eukaryota</taxon>
        <taxon>Metazoa</taxon>
        <taxon>Ecdysozoa</taxon>
        <taxon>Arthropoda</taxon>
        <taxon>Hexapoda</taxon>
        <taxon>Insecta</taxon>
        <taxon>Pterygota</taxon>
        <taxon>Neoptera</taxon>
        <taxon>Polyneoptera</taxon>
        <taxon>Dictyoptera</taxon>
        <taxon>Blattodea</taxon>
        <taxon>Blattoidea</taxon>
        <taxon>Blattidae</taxon>
        <taxon>Blattinae</taxon>
        <taxon>Periplaneta</taxon>
    </lineage>
</organism>
<dbReference type="EMBL" id="JAJSOF020000001">
    <property type="protein sequence ID" value="KAJ4451833.1"/>
    <property type="molecule type" value="Genomic_DNA"/>
</dbReference>
<sequence length="114" mass="12674">MYYVTRSYQTPTRGFTDRYDKCQMLNIHSTISKIEIISEVAGTESKVDKSTSEEGLQTEAGNSTSEEAYAPEFNGKLAIKPYSASSEVPKVVEIRRVTGTGRQRGNASRSDQQQ</sequence>